<dbReference type="GO" id="GO:0010468">
    <property type="term" value="P:regulation of gene expression"/>
    <property type="evidence" value="ECO:0007669"/>
    <property type="project" value="TreeGrafter"/>
</dbReference>
<keyword evidence="6" id="KW-1185">Reference proteome</keyword>
<feature type="coiled-coil region" evidence="3">
    <location>
        <begin position="504"/>
        <end position="531"/>
    </location>
</feature>
<feature type="region of interest" description="Disordered" evidence="4">
    <location>
        <begin position="236"/>
        <end position="283"/>
    </location>
</feature>
<dbReference type="InterPro" id="IPR036770">
    <property type="entry name" value="Ankyrin_rpt-contain_sf"/>
</dbReference>
<dbReference type="PANTHER" id="PTHR24124:SF14">
    <property type="entry name" value="CHROMOSOME UNDETERMINED SCAFFOLD_25, WHOLE GENOME SHOTGUN SEQUENCE"/>
    <property type="match status" value="1"/>
</dbReference>
<keyword evidence="2" id="KW-0040">ANK repeat</keyword>
<keyword evidence="1" id="KW-0677">Repeat</keyword>
<dbReference type="Gene3D" id="1.25.40.20">
    <property type="entry name" value="Ankyrin repeat-containing domain"/>
    <property type="match status" value="1"/>
</dbReference>
<dbReference type="PANTHER" id="PTHR24124">
    <property type="entry name" value="ANKYRIN REPEAT FAMILY A"/>
    <property type="match status" value="1"/>
</dbReference>
<sequence length="623" mass="70367">MDESPGPDLTSYLTRSPNLAFQGFWVVCSHSSYLKTRKRALMVYLIHLFHRLASLTIRRPASKLQIMSRLPKYNMTLANSKFSSWDWAKSVLKFLRISSLKDKKGISPTCKFLRVATEERNASAASYAGVNKYVSRGPRVLWYWSKPVTRLKYVSLWNAPNITYIWIYSMYKCAHINGFFPSAFISQMNRLRGLQIKVIPLDFVNHAVAKEEIPVVEVLPGMNHGIADNDAFERKRKLQPQGRRRGVDILHLSRTGRESSSTARGPLSRRTFKLDAAPGPPSSQIMMRMQDAILYISEAASSSRRGTPRSLQMKAAKNCPPTFTKTDCSYCGGGRANDEPKEWQEVTSMNTILTAMRSADEEELYSHLKQLKYLLSVGADPDALDSNGKRPLHVCMEMAGVEACQVILLCRPNIQAVDFDGKTALGLEFQNQHLESGFQSIAKLACQKHWYAVKNLVRRQKVSLVELNTCFGSKTAEQWAVHHGKIQMAMELCYHAKKNFIDSSSQRKEEINKLQGMINALQEQILKLERWTGFTAASQMEARKIPEDSSPETTVTESSDELIFDDEDKATKRVVAVIQPSARVICQAAANIVVQSQEGHIYFGFEPVYEMETYDDGVNCEES</sequence>
<dbReference type="EMBL" id="CAJPEX010001152">
    <property type="protein sequence ID" value="CAG0918355.1"/>
    <property type="molecule type" value="Genomic_DNA"/>
</dbReference>
<name>A0A7R9GEZ8_9CRUS</name>
<organism evidence="5">
    <name type="scientific">Notodromas monacha</name>
    <dbReference type="NCBI Taxonomy" id="399045"/>
    <lineage>
        <taxon>Eukaryota</taxon>
        <taxon>Metazoa</taxon>
        <taxon>Ecdysozoa</taxon>
        <taxon>Arthropoda</taxon>
        <taxon>Crustacea</taxon>
        <taxon>Oligostraca</taxon>
        <taxon>Ostracoda</taxon>
        <taxon>Podocopa</taxon>
        <taxon>Podocopida</taxon>
        <taxon>Cypridocopina</taxon>
        <taxon>Cypridoidea</taxon>
        <taxon>Cyprididae</taxon>
        <taxon>Notodromas</taxon>
    </lineage>
</organism>
<dbReference type="SUPFAM" id="SSF48403">
    <property type="entry name" value="Ankyrin repeat"/>
    <property type="match status" value="1"/>
</dbReference>
<evidence type="ECO:0000256" key="4">
    <source>
        <dbReference type="SAM" id="MobiDB-lite"/>
    </source>
</evidence>
<dbReference type="Proteomes" id="UP000678499">
    <property type="component" value="Unassembled WGS sequence"/>
</dbReference>
<evidence type="ECO:0000313" key="5">
    <source>
        <dbReference type="EMBL" id="CAD7278203.1"/>
    </source>
</evidence>
<keyword evidence="3" id="KW-0175">Coiled coil</keyword>
<evidence type="ECO:0000256" key="2">
    <source>
        <dbReference type="ARBA" id="ARBA00023043"/>
    </source>
</evidence>
<evidence type="ECO:0000256" key="1">
    <source>
        <dbReference type="ARBA" id="ARBA00022737"/>
    </source>
</evidence>
<proteinExistence type="predicted"/>
<dbReference type="GO" id="GO:0005634">
    <property type="term" value="C:nucleus"/>
    <property type="evidence" value="ECO:0007669"/>
    <property type="project" value="TreeGrafter"/>
</dbReference>
<reference evidence="5" key="1">
    <citation type="submission" date="2020-11" db="EMBL/GenBank/DDBJ databases">
        <authorList>
            <person name="Tran Van P."/>
        </authorList>
    </citation>
    <scope>NUCLEOTIDE SEQUENCE</scope>
</reference>
<dbReference type="EMBL" id="OA883189">
    <property type="protein sequence ID" value="CAD7278203.1"/>
    <property type="molecule type" value="Genomic_DNA"/>
</dbReference>
<gene>
    <name evidence="5" type="ORF">NMOB1V02_LOCUS5914</name>
</gene>
<accession>A0A7R9GEZ8</accession>
<evidence type="ECO:0000256" key="3">
    <source>
        <dbReference type="SAM" id="Coils"/>
    </source>
</evidence>
<dbReference type="AlphaFoldDB" id="A0A7R9GEZ8"/>
<evidence type="ECO:0000313" key="6">
    <source>
        <dbReference type="Proteomes" id="UP000678499"/>
    </source>
</evidence>
<protein>
    <submittedName>
        <fullName evidence="5">Uncharacterized protein</fullName>
    </submittedName>
</protein>